<evidence type="ECO:0000256" key="12">
    <source>
        <dbReference type="ARBA" id="ARBA00022989"/>
    </source>
</evidence>
<feature type="transmembrane region" description="Helical" evidence="16">
    <location>
        <begin position="192"/>
        <end position="211"/>
    </location>
</feature>
<dbReference type="InterPro" id="IPR023299">
    <property type="entry name" value="ATPase_P-typ_cyto_dom_N"/>
</dbReference>
<dbReference type="NCBIfam" id="TIGR01494">
    <property type="entry name" value="ATPase_P-type"/>
    <property type="match status" value="1"/>
</dbReference>
<dbReference type="SUPFAM" id="SSF81665">
    <property type="entry name" value="Calcium ATPase, transmembrane domain M"/>
    <property type="match status" value="1"/>
</dbReference>
<comment type="similarity">
    <text evidence="2 16">Belongs to the cation transport ATPase (P-type) (TC 3.A.3) family. Type IB subfamily.</text>
</comment>
<dbReference type="SUPFAM" id="SSF56784">
    <property type="entry name" value="HAD-like"/>
    <property type="match status" value="1"/>
</dbReference>
<dbReference type="SUPFAM" id="SSF81653">
    <property type="entry name" value="Calcium ATPase, transduction domain A"/>
    <property type="match status" value="1"/>
</dbReference>
<dbReference type="PANTHER" id="PTHR43520">
    <property type="entry name" value="ATP7, ISOFORM B"/>
    <property type="match status" value="1"/>
</dbReference>
<keyword evidence="5 16" id="KW-0479">Metal-binding</keyword>
<dbReference type="InterPro" id="IPR036412">
    <property type="entry name" value="HAD-like_sf"/>
</dbReference>
<evidence type="ECO:0000256" key="15">
    <source>
        <dbReference type="ARBA" id="ARBA00023136"/>
    </source>
</evidence>
<dbReference type="Gene3D" id="3.40.50.1000">
    <property type="entry name" value="HAD superfamily/HAD-like"/>
    <property type="match status" value="1"/>
</dbReference>
<evidence type="ECO:0000256" key="13">
    <source>
        <dbReference type="ARBA" id="ARBA00023008"/>
    </source>
</evidence>
<name>A0ABS2E0U2_9BACT</name>
<keyword evidence="11" id="KW-1278">Translocase</keyword>
<dbReference type="PROSITE" id="PS50846">
    <property type="entry name" value="HMA_2"/>
    <property type="match status" value="2"/>
</dbReference>
<evidence type="ECO:0000256" key="3">
    <source>
        <dbReference type="ARBA" id="ARBA00022448"/>
    </source>
</evidence>
<organism evidence="19 20">
    <name type="scientific">Mediterranea massiliensis</name>
    <dbReference type="NCBI Taxonomy" id="1841865"/>
    <lineage>
        <taxon>Bacteria</taxon>
        <taxon>Pseudomonadati</taxon>
        <taxon>Bacteroidota</taxon>
        <taxon>Bacteroidia</taxon>
        <taxon>Bacteroidales</taxon>
        <taxon>Bacteroidaceae</taxon>
        <taxon>Mediterranea</taxon>
    </lineage>
</organism>
<evidence type="ECO:0000259" key="18">
    <source>
        <dbReference type="PROSITE" id="PS50846"/>
    </source>
</evidence>
<gene>
    <name evidence="19" type="ORF">H7U35_08595</name>
</gene>
<dbReference type="PROSITE" id="PS01047">
    <property type="entry name" value="HMA_1"/>
    <property type="match status" value="2"/>
</dbReference>
<feature type="transmembrane region" description="Helical" evidence="16">
    <location>
        <begin position="745"/>
        <end position="764"/>
    </location>
</feature>
<dbReference type="Gene3D" id="3.30.70.100">
    <property type="match status" value="2"/>
</dbReference>
<evidence type="ECO:0000256" key="11">
    <source>
        <dbReference type="ARBA" id="ARBA00022967"/>
    </source>
</evidence>
<dbReference type="Proteomes" id="UP000766986">
    <property type="component" value="Unassembled WGS sequence"/>
</dbReference>
<feature type="domain" description="HMA" evidence="18">
    <location>
        <begin position="805"/>
        <end position="871"/>
    </location>
</feature>
<dbReference type="PROSITE" id="PS01229">
    <property type="entry name" value="COF_2"/>
    <property type="match status" value="1"/>
</dbReference>
<dbReference type="NCBIfam" id="TIGR01511">
    <property type="entry name" value="ATPase-IB1_Cu"/>
    <property type="match status" value="1"/>
</dbReference>
<dbReference type="InterPro" id="IPR006122">
    <property type="entry name" value="HMA_Cu_ion-bd"/>
</dbReference>
<evidence type="ECO:0000256" key="2">
    <source>
        <dbReference type="ARBA" id="ARBA00006024"/>
    </source>
</evidence>
<protein>
    <submittedName>
        <fullName evidence="19">Copper-translocating P-type ATPase</fullName>
        <ecNumber evidence="19">3.6.3.-</ecNumber>
    </submittedName>
</protein>
<dbReference type="Pfam" id="PF00702">
    <property type="entry name" value="Hydrolase"/>
    <property type="match status" value="1"/>
</dbReference>
<dbReference type="GO" id="GO:0016787">
    <property type="term" value="F:hydrolase activity"/>
    <property type="evidence" value="ECO:0007669"/>
    <property type="project" value="UniProtKB-KW"/>
</dbReference>
<dbReference type="RefSeq" id="WP_205095429.1">
    <property type="nucleotide sequence ID" value="NZ_JACLYZ010000016.1"/>
</dbReference>
<dbReference type="Gene3D" id="2.70.150.10">
    <property type="entry name" value="Calcium-transporting ATPase, cytoplasmic transduction domain A"/>
    <property type="match status" value="1"/>
</dbReference>
<dbReference type="InterPro" id="IPR023214">
    <property type="entry name" value="HAD_sf"/>
</dbReference>
<dbReference type="SUPFAM" id="SSF55008">
    <property type="entry name" value="HMA, heavy metal-associated domain"/>
    <property type="match status" value="2"/>
</dbReference>
<evidence type="ECO:0000256" key="5">
    <source>
        <dbReference type="ARBA" id="ARBA00022723"/>
    </source>
</evidence>
<evidence type="ECO:0000313" key="20">
    <source>
        <dbReference type="Proteomes" id="UP000766986"/>
    </source>
</evidence>
<feature type="region of interest" description="Disordered" evidence="17">
    <location>
        <begin position="785"/>
        <end position="804"/>
    </location>
</feature>
<dbReference type="PROSITE" id="PS00154">
    <property type="entry name" value="ATPASE_E1_E2"/>
    <property type="match status" value="1"/>
</dbReference>
<accession>A0ABS2E0U2</accession>
<evidence type="ECO:0000256" key="10">
    <source>
        <dbReference type="ARBA" id="ARBA00022842"/>
    </source>
</evidence>
<evidence type="ECO:0000256" key="14">
    <source>
        <dbReference type="ARBA" id="ARBA00023065"/>
    </source>
</evidence>
<dbReference type="InterPro" id="IPR036163">
    <property type="entry name" value="HMA_dom_sf"/>
</dbReference>
<reference evidence="19 20" key="1">
    <citation type="journal article" date="2021" name="Sci. Rep.">
        <title>The distribution of antibiotic resistance genes in chicken gut microbiota commensals.</title>
        <authorList>
            <person name="Juricova H."/>
            <person name="Matiasovicova J."/>
            <person name="Kubasova T."/>
            <person name="Cejkova D."/>
            <person name="Rychlik I."/>
        </authorList>
    </citation>
    <scope>NUCLEOTIDE SEQUENCE [LARGE SCALE GENOMIC DNA]</scope>
    <source>
        <strain evidence="19 20">An772</strain>
    </source>
</reference>
<dbReference type="NCBIfam" id="TIGR00003">
    <property type="entry name" value="copper ion binding protein"/>
    <property type="match status" value="1"/>
</dbReference>
<dbReference type="InterPro" id="IPR017969">
    <property type="entry name" value="Heavy-metal-associated_CS"/>
</dbReference>
<evidence type="ECO:0000313" key="19">
    <source>
        <dbReference type="EMBL" id="MBM6735275.1"/>
    </source>
</evidence>
<keyword evidence="15 16" id="KW-0472">Membrane</keyword>
<dbReference type="PANTHER" id="PTHR43520:SF8">
    <property type="entry name" value="P-TYPE CU(+) TRANSPORTER"/>
    <property type="match status" value="1"/>
</dbReference>
<feature type="transmembrane region" description="Helical" evidence="16">
    <location>
        <begin position="161"/>
        <end position="180"/>
    </location>
</feature>
<sequence length="875" mass="95176">MENEHTIQQNFDVQGMSCAACSARVEKTLSRQPGVVQAAVNLATATATVTYDPSACNAAALQQAVEAVGFGLTPKQETPAPSEAEDKEAEQLRQYRALKRRTVWAIALALPVAVIGMVFMDLPYANYVMWLLATPVVFGLGHGFYANAWRLLKHRAANMDTLVAVSTGIAYLFSVFNLFFPDFWRSRGIEPHVYFEASAVIIAFILLGRLLEARAKSRTADAIKKLMGLQPQTVTLVNEELKMKNEEPGCAEPDNPQGNSSFFIPHSSLKESFPLEQVTVGNLLLVKPGERVPVDGTVVGGESYVDESMLSGEPLAVGKRAGDRVLAGTINQKGSFVFRAEQVGHDTLLGHIIRAVQDAQGSKAPVQKLADRIAGIFVPTIMAIALLSFLGWVLLAPTDGFTHGLLALVTVLIIACPCALGLATPTAIMVGIGKGAERGILIKDAESLERARRVDTIVLDKTGTVTEGRPQMTTLLWKHEDNRHAAAFHALEKRSEHPLAEAVTHYLENSFPQLEKNTSPIGEFESLTGRGIRGRVSNTLYYIGNRRLLDEQQIAVDPQLAQEADRLEAEAQTVIWLADEHEALAVAAIADRVKPTSAQAIRRLQRQGIDVHLLTGDNEATARAIAAQTGIRHYRANVLPQEKAAYVGRLQQEDKTVAMVGDGINDSAALAQADLSIAMGTGSDIAMDVAGITLLKGDLGKLSEALRLSHLTVRTIRQNLFWAFIYNIIGVPVAAGVLYPVCGFLLNPMIAGAAMAFSSVSVVTNSLRLKNKKLEITKILSEKPDKKETDMKSEKTQKNKPSSPVTVTYQVEGMMCNHCRMHVEEALNGLEGVHATVTLEPPVATIEFTSERTYTLQELQKQITEKAGDYTLKEK</sequence>
<dbReference type="CDD" id="cd02094">
    <property type="entry name" value="P-type_ATPase_Cu-like"/>
    <property type="match status" value="1"/>
</dbReference>
<evidence type="ECO:0000256" key="9">
    <source>
        <dbReference type="ARBA" id="ARBA00022840"/>
    </source>
</evidence>
<dbReference type="SFLD" id="SFLDF00027">
    <property type="entry name" value="p-type_atpase"/>
    <property type="match status" value="1"/>
</dbReference>
<dbReference type="InterPro" id="IPR059000">
    <property type="entry name" value="ATPase_P-type_domA"/>
</dbReference>
<evidence type="ECO:0000256" key="8">
    <source>
        <dbReference type="ARBA" id="ARBA00022796"/>
    </source>
</evidence>
<keyword evidence="6" id="KW-0677">Repeat</keyword>
<dbReference type="InterPro" id="IPR008250">
    <property type="entry name" value="ATPase_P-typ_transduc_dom_A_sf"/>
</dbReference>
<dbReference type="InterPro" id="IPR044492">
    <property type="entry name" value="P_typ_ATPase_HD_dom"/>
</dbReference>
<dbReference type="Pfam" id="PF00403">
    <property type="entry name" value="HMA"/>
    <property type="match status" value="2"/>
</dbReference>
<dbReference type="Gene3D" id="3.40.1110.10">
    <property type="entry name" value="Calcium-transporting ATPase, cytoplasmic domain N"/>
    <property type="match status" value="1"/>
</dbReference>
<dbReference type="InterPro" id="IPR001757">
    <property type="entry name" value="P_typ_ATPase"/>
</dbReference>
<dbReference type="NCBIfam" id="TIGR01525">
    <property type="entry name" value="ATPase-IB_hvy"/>
    <property type="match status" value="1"/>
</dbReference>
<dbReference type="CDD" id="cd00371">
    <property type="entry name" value="HMA"/>
    <property type="match status" value="2"/>
</dbReference>
<keyword evidence="10" id="KW-0460">Magnesium</keyword>
<dbReference type="PRINTS" id="PR00119">
    <property type="entry name" value="CATATPASE"/>
</dbReference>
<feature type="transmembrane region" description="Helical" evidence="16">
    <location>
        <begin position="103"/>
        <end position="122"/>
    </location>
</feature>
<evidence type="ECO:0000256" key="4">
    <source>
        <dbReference type="ARBA" id="ARBA00022692"/>
    </source>
</evidence>
<dbReference type="InterPro" id="IPR023298">
    <property type="entry name" value="ATPase_P-typ_TM_dom_sf"/>
</dbReference>
<keyword evidence="7 16" id="KW-0547">Nucleotide-binding</keyword>
<evidence type="ECO:0000256" key="6">
    <source>
        <dbReference type="ARBA" id="ARBA00022737"/>
    </source>
</evidence>
<dbReference type="InterPro" id="IPR006121">
    <property type="entry name" value="HMA_dom"/>
</dbReference>
<comment type="subcellular location">
    <subcellularLocation>
        <location evidence="16">Cell membrane</location>
    </subcellularLocation>
    <subcellularLocation>
        <location evidence="1">Endomembrane system</location>
        <topology evidence="1">Multi-pass membrane protein</topology>
    </subcellularLocation>
</comment>
<evidence type="ECO:0000256" key="16">
    <source>
        <dbReference type="RuleBase" id="RU362081"/>
    </source>
</evidence>
<dbReference type="SFLD" id="SFLDS00003">
    <property type="entry name" value="Haloacid_Dehalogenase"/>
    <property type="match status" value="1"/>
</dbReference>
<dbReference type="PRINTS" id="PR00943">
    <property type="entry name" value="CUATPASE"/>
</dbReference>
<proteinExistence type="inferred from homology"/>
<keyword evidence="3" id="KW-0813">Transport</keyword>
<feature type="transmembrane region" description="Helical" evidence="16">
    <location>
        <begin position="373"/>
        <end position="395"/>
    </location>
</feature>
<evidence type="ECO:0000256" key="17">
    <source>
        <dbReference type="SAM" id="MobiDB-lite"/>
    </source>
</evidence>
<dbReference type="InterPro" id="IPR018303">
    <property type="entry name" value="ATPase_P-typ_P_site"/>
</dbReference>
<evidence type="ECO:0000256" key="1">
    <source>
        <dbReference type="ARBA" id="ARBA00004127"/>
    </source>
</evidence>
<keyword evidence="19" id="KW-0378">Hydrolase</keyword>
<keyword evidence="14" id="KW-0406">Ion transport</keyword>
<keyword evidence="20" id="KW-1185">Reference proteome</keyword>
<dbReference type="SFLD" id="SFLDG00002">
    <property type="entry name" value="C1.7:_P-type_atpase_like"/>
    <property type="match status" value="1"/>
</dbReference>
<keyword evidence="4 16" id="KW-0812">Transmembrane</keyword>
<keyword evidence="13" id="KW-0186">Copper</keyword>
<dbReference type="EC" id="3.6.3.-" evidence="19"/>
<feature type="transmembrane region" description="Helical" evidence="16">
    <location>
        <begin position="720"/>
        <end position="739"/>
    </location>
</feature>
<keyword evidence="9 16" id="KW-0067">ATP-binding</keyword>
<dbReference type="Pfam" id="PF00122">
    <property type="entry name" value="E1-E2_ATPase"/>
    <property type="match status" value="1"/>
</dbReference>
<keyword evidence="16" id="KW-1003">Cell membrane</keyword>
<dbReference type="InterPro" id="IPR027256">
    <property type="entry name" value="P-typ_ATPase_IB"/>
</dbReference>
<dbReference type="EMBL" id="JACLYZ010000016">
    <property type="protein sequence ID" value="MBM6735275.1"/>
    <property type="molecule type" value="Genomic_DNA"/>
</dbReference>
<feature type="compositionally biased region" description="Basic and acidic residues" evidence="17">
    <location>
        <begin position="785"/>
        <end position="797"/>
    </location>
</feature>
<keyword evidence="12 16" id="KW-1133">Transmembrane helix</keyword>
<evidence type="ECO:0000256" key="7">
    <source>
        <dbReference type="ARBA" id="ARBA00022741"/>
    </source>
</evidence>
<feature type="domain" description="HMA" evidence="18">
    <location>
        <begin position="7"/>
        <end position="73"/>
    </location>
</feature>
<feature type="transmembrane region" description="Helical" evidence="16">
    <location>
        <begin position="128"/>
        <end position="149"/>
    </location>
</feature>
<keyword evidence="8" id="KW-0187">Copper transport</keyword>
<comment type="caution">
    <text evidence="19">The sequence shown here is derived from an EMBL/GenBank/DDBJ whole genome shotgun (WGS) entry which is preliminary data.</text>
</comment>
<feature type="transmembrane region" description="Helical" evidence="16">
    <location>
        <begin position="401"/>
        <end position="424"/>
    </location>
</feature>